<evidence type="ECO:0000313" key="2">
    <source>
        <dbReference type="Proteomes" id="UP000309038"/>
    </source>
</evidence>
<name>A0A4V3XBI3_9APHY</name>
<dbReference type="EMBL" id="SGPJ01000012">
    <property type="protein sequence ID" value="THH02043.1"/>
    <property type="molecule type" value="Genomic_DNA"/>
</dbReference>
<comment type="caution">
    <text evidence="1">The sequence shown here is derived from an EMBL/GenBank/DDBJ whole genome shotgun (WGS) entry which is preliminary data.</text>
</comment>
<proteinExistence type="predicted"/>
<organism evidence="1 2">
    <name type="scientific">Hermanssonia centrifuga</name>
    <dbReference type="NCBI Taxonomy" id="98765"/>
    <lineage>
        <taxon>Eukaryota</taxon>
        <taxon>Fungi</taxon>
        <taxon>Dikarya</taxon>
        <taxon>Basidiomycota</taxon>
        <taxon>Agaricomycotina</taxon>
        <taxon>Agaricomycetes</taxon>
        <taxon>Polyporales</taxon>
        <taxon>Meruliaceae</taxon>
        <taxon>Hermanssonia</taxon>
    </lineage>
</organism>
<evidence type="ECO:0008006" key="3">
    <source>
        <dbReference type="Google" id="ProtNLM"/>
    </source>
</evidence>
<accession>A0A4V3XBI3</accession>
<protein>
    <recommendedName>
        <fullName evidence="3">Lectin</fullName>
    </recommendedName>
</protein>
<dbReference type="AlphaFoldDB" id="A0A4V3XBI3"/>
<evidence type="ECO:0000313" key="1">
    <source>
        <dbReference type="EMBL" id="THH02043.1"/>
    </source>
</evidence>
<gene>
    <name evidence="1" type="ORF">EW026_g763</name>
</gene>
<dbReference type="Proteomes" id="UP000309038">
    <property type="component" value="Unassembled WGS sequence"/>
</dbReference>
<reference evidence="1 2" key="1">
    <citation type="submission" date="2019-02" db="EMBL/GenBank/DDBJ databases">
        <title>Genome sequencing of the rare red list fungi Phlebia centrifuga.</title>
        <authorList>
            <person name="Buettner E."/>
            <person name="Kellner H."/>
        </authorList>
    </citation>
    <scope>NUCLEOTIDE SEQUENCE [LARGE SCALE GENOMIC DNA]</scope>
    <source>
        <strain evidence="1 2">DSM 108282</strain>
    </source>
</reference>
<sequence length="169" mass="18583">MSTLPDTQENALPPTVWNLKPVQSAANVAGKIIPGLYSLQSVACDNFVGLSNDEKTIACWPSSHFSKSGTRLWEIAALGDGFTIRLQGTDRYCTVQTGIGKGHAVSLSSIPAAWKIKPLYHGAHFGESRYQVFWADTSFVWDLNNFGRDTPGNGEDKDYHACRIFKFIA</sequence>
<keyword evidence="2" id="KW-1185">Reference proteome</keyword>
<dbReference type="Gene3D" id="2.80.10.50">
    <property type="match status" value="1"/>
</dbReference>